<dbReference type="RefSeq" id="WP_017912154.1">
    <property type="nucleotide sequence ID" value="NZ_CP099534.1"/>
</dbReference>
<name>A0AA46SXZ3_9XANT</name>
<evidence type="ECO:0008006" key="3">
    <source>
        <dbReference type="Google" id="ProtNLM"/>
    </source>
</evidence>
<organism evidence="1 2">
    <name type="scientific">Xanthomonas sacchari</name>
    <dbReference type="NCBI Taxonomy" id="56458"/>
    <lineage>
        <taxon>Bacteria</taxon>
        <taxon>Pseudomonadati</taxon>
        <taxon>Pseudomonadota</taxon>
        <taxon>Gammaproteobacteria</taxon>
        <taxon>Lysobacterales</taxon>
        <taxon>Lysobacteraceae</taxon>
        <taxon>Xanthomonas</taxon>
    </lineage>
</organism>
<dbReference type="Proteomes" id="UP001164392">
    <property type="component" value="Chromosome"/>
</dbReference>
<evidence type="ECO:0000313" key="2">
    <source>
        <dbReference type="Proteomes" id="UP001164392"/>
    </source>
</evidence>
<proteinExistence type="predicted"/>
<dbReference type="Gene3D" id="2.180.10.10">
    <property type="entry name" value="RHS repeat-associated core"/>
    <property type="match status" value="1"/>
</dbReference>
<sequence>MVAQIGSNNRQAQADGQALSYDANGNLLSDGVRTYVWNARDQLVERK</sequence>
<dbReference type="AlphaFoldDB" id="A0AA46SXZ3"/>
<accession>A0AA46SXZ3</accession>
<dbReference type="EMBL" id="CP099534">
    <property type="protein sequence ID" value="UYK90576.1"/>
    <property type="molecule type" value="Genomic_DNA"/>
</dbReference>
<gene>
    <name evidence="1" type="ORF">NG824_09405</name>
</gene>
<evidence type="ECO:0000313" key="1">
    <source>
        <dbReference type="EMBL" id="UYK90576.1"/>
    </source>
</evidence>
<protein>
    <recommendedName>
        <fullName evidence="3">RHS repeat protein</fullName>
    </recommendedName>
</protein>
<reference evidence="1" key="1">
    <citation type="submission" date="2022-06" db="EMBL/GenBank/DDBJ databases">
        <title>Dynamics of rice microbiomes reveals core vertical transmitted seed endophytes.</title>
        <authorList>
            <person name="Liao K."/>
            <person name="Zhang X."/>
        </authorList>
    </citation>
    <scope>NUCLEOTIDE SEQUENCE</scope>
    <source>
        <strain evidence="1">JR3-14</strain>
    </source>
</reference>